<feature type="compositionally biased region" description="Pro residues" evidence="1">
    <location>
        <begin position="36"/>
        <end position="61"/>
    </location>
</feature>
<name>A0AAW5SQL4_MYCNV</name>
<feature type="region of interest" description="Disordered" evidence="1">
    <location>
        <begin position="31"/>
        <end position="66"/>
    </location>
</feature>
<gene>
    <name evidence="4" type="ORF">H7I77_19885</name>
    <name evidence="3" type="ORF">RMCN_3738</name>
</gene>
<accession>A0AAW5SQL4</accession>
<keyword evidence="2" id="KW-0732">Signal</keyword>
<dbReference type="Proteomes" id="UP000069773">
    <property type="component" value="Unassembled WGS sequence"/>
</dbReference>
<dbReference type="EMBL" id="JACKTI010000048">
    <property type="protein sequence ID" value="MCV7025584.1"/>
    <property type="molecule type" value="Genomic_DNA"/>
</dbReference>
<comment type="caution">
    <text evidence="4">The sequence shown here is derived from an EMBL/GenBank/DDBJ whole genome shotgun (WGS) entry which is preliminary data.</text>
</comment>
<reference evidence="4" key="2">
    <citation type="submission" date="2020-07" db="EMBL/GenBank/DDBJ databases">
        <authorList>
            <person name="Pettersson B.M.F."/>
            <person name="Behra P.R.K."/>
            <person name="Ramesh M."/>
            <person name="Das S."/>
            <person name="Dasgupta S."/>
            <person name="Kirsebom L.A."/>
        </authorList>
    </citation>
    <scope>NUCLEOTIDE SEQUENCE</scope>
    <source>
        <strain evidence="4">DSM 44203</strain>
    </source>
</reference>
<feature type="chain" id="PRO_5043610810" evidence="2">
    <location>
        <begin position="37"/>
        <end position="219"/>
    </location>
</feature>
<evidence type="ECO:0000313" key="5">
    <source>
        <dbReference type="Proteomes" id="UP000069773"/>
    </source>
</evidence>
<sequence length="219" mass="22254">MTEQDRKTVARDLAASIAVAGALAAAAVISSTPAAAEPPPSPPTDPAVTPPPSVSEGPPVPIIGMPLSQNASLIPALPRDPGEYLLAQNPLPSAPGGPASAPPNLRAFNNAYLLPQYEEPSAPGEGTTFDVAPGAENADISGIDYVKRVWHLYQNGYLKGSLLGQRPQDQLGEPLPGTAPPPGTNIPPGLTPPEPSPPPELVSPTPTPTPTPAPMPPAS</sequence>
<protein>
    <submittedName>
        <fullName evidence="4">Uncharacterized protein</fullName>
    </submittedName>
</protein>
<feature type="signal peptide" evidence="2">
    <location>
        <begin position="1"/>
        <end position="36"/>
    </location>
</feature>
<proteinExistence type="predicted"/>
<evidence type="ECO:0000313" key="4">
    <source>
        <dbReference type="EMBL" id="MCV7025584.1"/>
    </source>
</evidence>
<dbReference type="RefSeq" id="WP_201028872.1">
    <property type="nucleotide sequence ID" value="NZ_BCTA01000049.1"/>
</dbReference>
<reference evidence="3 5" key="1">
    <citation type="journal article" date="2016" name="Genome Announc.">
        <title>Draft Genome Sequences of Five Rapidly Growing Mycobacterium Species, M. thermoresistibile, M. fortuitum subsp. acetamidolyticum, M. canariasense, M. brisbanense, and M. novocastrense.</title>
        <authorList>
            <person name="Katahira K."/>
            <person name="Ogura Y."/>
            <person name="Gotoh Y."/>
            <person name="Hayashi T."/>
        </authorList>
    </citation>
    <scope>NUCLEOTIDE SEQUENCE [LARGE SCALE GENOMIC DNA]</scope>
    <source>
        <strain evidence="3 5">JCM18114</strain>
    </source>
</reference>
<reference evidence="4" key="3">
    <citation type="journal article" date="2022" name="BMC Genomics">
        <title>Comparative genome analysis of mycobacteria focusing on tRNA and non-coding RNA.</title>
        <authorList>
            <person name="Behra P.R.K."/>
            <person name="Pettersson B.M.F."/>
            <person name="Ramesh M."/>
            <person name="Das S."/>
            <person name="Dasgupta S."/>
            <person name="Kirsebom L.A."/>
        </authorList>
    </citation>
    <scope>NUCLEOTIDE SEQUENCE</scope>
    <source>
        <strain evidence="4">DSM 44203</strain>
    </source>
</reference>
<feature type="compositionally biased region" description="Pro residues" evidence="1">
    <location>
        <begin position="177"/>
        <end position="219"/>
    </location>
</feature>
<evidence type="ECO:0000256" key="2">
    <source>
        <dbReference type="SAM" id="SignalP"/>
    </source>
</evidence>
<dbReference type="AlphaFoldDB" id="A0AAW5SQL4"/>
<evidence type="ECO:0000256" key="1">
    <source>
        <dbReference type="SAM" id="MobiDB-lite"/>
    </source>
</evidence>
<evidence type="ECO:0000313" key="3">
    <source>
        <dbReference type="EMBL" id="GAT10605.1"/>
    </source>
</evidence>
<evidence type="ECO:0000313" key="6">
    <source>
        <dbReference type="Proteomes" id="UP001207528"/>
    </source>
</evidence>
<keyword evidence="5" id="KW-1185">Reference proteome</keyword>
<organism evidence="4 6">
    <name type="scientific">Mycolicibacterium novocastrense</name>
    <name type="common">Mycobacterium novocastrense</name>
    <dbReference type="NCBI Taxonomy" id="59813"/>
    <lineage>
        <taxon>Bacteria</taxon>
        <taxon>Bacillati</taxon>
        <taxon>Actinomycetota</taxon>
        <taxon>Actinomycetes</taxon>
        <taxon>Mycobacteriales</taxon>
        <taxon>Mycobacteriaceae</taxon>
        <taxon>Mycolicibacterium</taxon>
    </lineage>
</organism>
<feature type="region of interest" description="Disordered" evidence="1">
    <location>
        <begin position="164"/>
        <end position="219"/>
    </location>
</feature>
<dbReference type="Proteomes" id="UP001207528">
    <property type="component" value="Unassembled WGS sequence"/>
</dbReference>
<dbReference type="EMBL" id="BCTA01000049">
    <property type="protein sequence ID" value="GAT10605.1"/>
    <property type="molecule type" value="Genomic_DNA"/>
</dbReference>